<evidence type="ECO:0000313" key="3">
    <source>
        <dbReference type="Proteomes" id="UP000012960"/>
    </source>
</evidence>
<accession>A0A804K3H0</accession>
<gene>
    <name evidence="1" type="ORF">GSMUA_339820.1</name>
</gene>
<name>A0A804K3H0_MUSAM</name>
<organism evidence="2 3">
    <name type="scientific">Musa acuminata subsp. malaccensis</name>
    <name type="common">Wild banana</name>
    <name type="synonym">Musa malaccensis</name>
    <dbReference type="NCBI Taxonomy" id="214687"/>
    <lineage>
        <taxon>Eukaryota</taxon>
        <taxon>Viridiplantae</taxon>
        <taxon>Streptophyta</taxon>
        <taxon>Embryophyta</taxon>
        <taxon>Tracheophyta</taxon>
        <taxon>Spermatophyta</taxon>
        <taxon>Magnoliopsida</taxon>
        <taxon>Liliopsida</taxon>
        <taxon>Zingiberales</taxon>
        <taxon>Musaceae</taxon>
        <taxon>Musa</taxon>
    </lineage>
</organism>
<reference evidence="2" key="2">
    <citation type="submission" date="2021-05" db="UniProtKB">
        <authorList>
            <consortium name="EnsemblPlants"/>
        </authorList>
    </citation>
    <scope>IDENTIFICATION</scope>
    <source>
        <strain evidence="2">subsp. malaccensis</strain>
    </source>
</reference>
<proteinExistence type="predicted"/>
<protein>
    <submittedName>
        <fullName evidence="1">(wild Malaysian banana) hypothetical protein</fullName>
    </submittedName>
</protein>
<sequence length="63" mass="7246">MCCFQELRELFFSFSFTVFWMGSVAPFEEILSRICILLKMIGVCSAQILEKSGTLLLQICKNM</sequence>
<evidence type="ECO:0000313" key="2">
    <source>
        <dbReference type="EnsemblPlants" id="Ma08_p06180.1"/>
    </source>
</evidence>
<dbReference type="Proteomes" id="UP000012960">
    <property type="component" value="Unplaced"/>
</dbReference>
<dbReference type="EnsemblPlants" id="Ma08_t06180.1">
    <property type="protein sequence ID" value="Ma08_p06180.1"/>
    <property type="gene ID" value="Ma08_g06180"/>
</dbReference>
<evidence type="ECO:0000313" key="1">
    <source>
        <dbReference type="EMBL" id="CAG1830728.1"/>
    </source>
</evidence>
<keyword evidence="3" id="KW-1185">Reference proteome</keyword>
<dbReference type="AlphaFoldDB" id="A0A804K3H0"/>
<dbReference type="EMBL" id="HG996472">
    <property type="protein sequence ID" value="CAG1830728.1"/>
    <property type="molecule type" value="Genomic_DNA"/>
</dbReference>
<dbReference type="InParanoid" id="A0A804K3H0"/>
<dbReference type="Gramene" id="Ma08_t06180.1">
    <property type="protein sequence ID" value="Ma08_p06180.1"/>
    <property type="gene ID" value="Ma08_g06180"/>
</dbReference>
<reference evidence="1" key="1">
    <citation type="submission" date="2021-03" db="EMBL/GenBank/DDBJ databases">
        <authorList>
            <consortium name="Genoscope - CEA"/>
            <person name="William W."/>
        </authorList>
    </citation>
    <scope>NUCLEOTIDE SEQUENCE</scope>
    <source>
        <strain evidence="1">Doubled-haploid Pahang</strain>
    </source>
</reference>